<comment type="caution">
    <text evidence="1">The sequence shown here is derived from an EMBL/GenBank/DDBJ whole genome shotgun (WGS) entry which is preliminary data.</text>
</comment>
<evidence type="ECO:0000313" key="2">
    <source>
        <dbReference type="Proteomes" id="UP000034182"/>
    </source>
</evidence>
<accession>A0A0G2EBY8</accession>
<dbReference type="EMBL" id="LAQI01000100">
    <property type="protein sequence ID" value="KKY20447.1"/>
    <property type="molecule type" value="Genomic_DNA"/>
</dbReference>
<reference evidence="1 2" key="2">
    <citation type="submission" date="2015-05" db="EMBL/GenBank/DDBJ databases">
        <title>Distinctive expansion of gene families associated with plant cell wall degradation and secondary metabolism in the genomes of grapevine trunk pathogens.</title>
        <authorList>
            <person name="Lawrence D.P."/>
            <person name="Travadon R."/>
            <person name="Rolshausen P.E."/>
            <person name="Baumgartner K."/>
        </authorList>
    </citation>
    <scope>NUCLEOTIDE SEQUENCE [LARGE SCALE GENOMIC DNA]</scope>
    <source>
        <strain evidence="1">DS831</strain>
    </source>
</reference>
<protein>
    <submittedName>
        <fullName evidence="1">Putative ca2+-modulated nonselective cation channel polycystin</fullName>
    </submittedName>
</protein>
<gene>
    <name evidence="1" type="ORF">UCDDS831_g04789</name>
</gene>
<dbReference type="AlphaFoldDB" id="A0A0G2EBY8"/>
<reference evidence="1 2" key="1">
    <citation type="submission" date="2015-03" db="EMBL/GenBank/DDBJ databases">
        <authorList>
            <person name="Morales-Cruz A."/>
            <person name="Amrine K.C."/>
            <person name="Cantu D."/>
        </authorList>
    </citation>
    <scope>NUCLEOTIDE SEQUENCE [LARGE SCALE GENOMIC DNA]</scope>
    <source>
        <strain evidence="1">DS831</strain>
    </source>
</reference>
<name>A0A0G2EBY8_9PEZI</name>
<proteinExistence type="predicted"/>
<dbReference type="Proteomes" id="UP000034182">
    <property type="component" value="Unassembled WGS sequence"/>
</dbReference>
<evidence type="ECO:0000313" key="1">
    <source>
        <dbReference type="EMBL" id="KKY20447.1"/>
    </source>
</evidence>
<organism evidence="1 2">
    <name type="scientific">Diplodia seriata</name>
    <dbReference type="NCBI Taxonomy" id="420778"/>
    <lineage>
        <taxon>Eukaryota</taxon>
        <taxon>Fungi</taxon>
        <taxon>Dikarya</taxon>
        <taxon>Ascomycota</taxon>
        <taxon>Pezizomycotina</taxon>
        <taxon>Dothideomycetes</taxon>
        <taxon>Dothideomycetes incertae sedis</taxon>
        <taxon>Botryosphaeriales</taxon>
        <taxon>Botryosphaeriaceae</taxon>
        <taxon>Diplodia</taxon>
    </lineage>
</organism>
<sequence length="359" mass="40326">MLKLDTGVTWGYEIATTTFNLIESVQEGLVQYDMTSAWDPATNQTTYDFISFTLPMPAAATTSIMSRTEYSAVPTTPLTQQNIVDSLYIDLPPAEVAFTGPSSTIFVAPSGTPFVAYSSYEVEKAEPVIDAFGKVSCKTSVTTYDLAEPYAFEYDGDALGSAAEASGGIPADFLQSIPQSSCVAGTYQGPVTIIYVLHIIYGTPWTPFIGHVESSVEQLELPTITAAASSTYRPKSHVESSAEDLPPSPTQGTSKISTRKGFDDYIAHIESALSELGLPTVVVKWLRVKWFRVEWFRVEWLGIEQFRLRELGHWELRFKQFWIWKLGVWQLGIWELGIWKLRLWELRLWELRLWELGFQ</sequence>